<dbReference type="SUPFAM" id="SSF55785">
    <property type="entry name" value="PYP-like sensor domain (PAS domain)"/>
    <property type="match status" value="1"/>
</dbReference>
<feature type="domain" description="T-SNARE coiled-coil homology" evidence="9">
    <location>
        <begin position="442"/>
        <end position="504"/>
    </location>
</feature>
<evidence type="ECO:0000256" key="1">
    <source>
        <dbReference type="ARBA" id="ARBA00004429"/>
    </source>
</evidence>
<accession>A0ABS2HJD3</accession>
<keyword evidence="2" id="KW-0997">Cell inner membrane</keyword>
<evidence type="ECO:0000256" key="4">
    <source>
        <dbReference type="ARBA" id="ARBA00029447"/>
    </source>
</evidence>
<evidence type="ECO:0000259" key="10">
    <source>
        <dbReference type="PROSITE" id="PS50885"/>
    </source>
</evidence>
<evidence type="ECO:0000259" key="7">
    <source>
        <dbReference type="PROSITE" id="PS50111"/>
    </source>
</evidence>
<dbReference type="PROSITE" id="PS50111">
    <property type="entry name" value="CHEMOTAXIS_TRANSDUC_2"/>
    <property type="match status" value="1"/>
</dbReference>
<dbReference type="PANTHER" id="PTHR32089">
    <property type="entry name" value="METHYL-ACCEPTING CHEMOTAXIS PROTEIN MCPB"/>
    <property type="match status" value="1"/>
</dbReference>
<dbReference type="CDD" id="cd06225">
    <property type="entry name" value="HAMP"/>
    <property type="match status" value="1"/>
</dbReference>
<feature type="transmembrane region" description="Helical" evidence="6">
    <location>
        <begin position="140"/>
        <end position="164"/>
    </location>
</feature>
<name>A0ABS2HJD3_9VIBR</name>
<comment type="similarity">
    <text evidence="4">Belongs to the methyl-accepting chemotaxis (MCP) protein family.</text>
</comment>
<dbReference type="Pfam" id="PF00672">
    <property type="entry name" value="HAMP"/>
    <property type="match status" value="1"/>
</dbReference>
<dbReference type="Proteomes" id="UP000809621">
    <property type="component" value="Unassembled WGS sequence"/>
</dbReference>
<evidence type="ECO:0000256" key="5">
    <source>
        <dbReference type="PROSITE-ProRule" id="PRU00284"/>
    </source>
</evidence>
<dbReference type="InterPro" id="IPR004089">
    <property type="entry name" value="MCPsignal_dom"/>
</dbReference>
<dbReference type="InterPro" id="IPR000727">
    <property type="entry name" value="T_SNARE_dom"/>
</dbReference>
<dbReference type="NCBIfam" id="TIGR00229">
    <property type="entry name" value="sensory_box"/>
    <property type="match status" value="1"/>
</dbReference>
<dbReference type="InterPro" id="IPR003660">
    <property type="entry name" value="HAMP_dom"/>
</dbReference>
<dbReference type="Gene3D" id="3.30.450.20">
    <property type="entry name" value="PAS domain"/>
    <property type="match status" value="1"/>
</dbReference>
<evidence type="ECO:0000313" key="12">
    <source>
        <dbReference type="Proteomes" id="UP000809621"/>
    </source>
</evidence>
<dbReference type="InterPro" id="IPR035965">
    <property type="entry name" value="PAS-like_dom_sf"/>
</dbReference>
<evidence type="ECO:0000313" key="11">
    <source>
        <dbReference type="EMBL" id="MBM7036622.1"/>
    </source>
</evidence>
<dbReference type="PROSITE" id="PS50885">
    <property type="entry name" value="HAMP"/>
    <property type="match status" value="1"/>
</dbReference>
<reference evidence="11 12" key="1">
    <citation type="submission" date="2021-02" db="EMBL/GenBank/DDBJ databases">
        <authorList>
            <person name="Park J.-S."/>
        </authorList>
    </citation>
    <scope>NUCLEOTIDE SEQUENCE [LARGE SCALE GENOMIC DNA]</scope>
    <source>
        <strain evidence="11 12">188UL20-2</strain>
    </source>
</reference>
<evidence type="ECO:0000259" key="8">
    <source>
        <dbReference type="PROSITE" id="PS50112"/>
    </source>
</evidence>
<keyword evidence="12" id="KW-1185">Reference proteome</keyword>
<dbReference type="EMBL" id="JAFEUM010000003">
    <property type="protein sequence ID" value="MBM7036622.1"/>
    <property type="molecule type" value="Genomic_DNA"/>
</dbReference>
<evidence type="ECO:0000256" key="2">
    <source>
        <dbReference type="ARBA" id="ARBA00022519"/>
    </source>
</evidence>
<evidence type="ECO:0000259" key="9">
    <source>
        <dbReference type="PROSITE" id="PS50192"/>
    </source>
</evidence>
<dbReference type="PANTHER" id="PTHR32089:SF112">
    <property type="entry name" value="LYSOZYME-LIKE PROTEIN-RELATED"/>
    <property type="match status" value="1"/>
</dbReference>
<dbReference type="Pfam" id="PF08447">
    <property type="entry name" value="PAS_3"/>
    <property type="match status" value="1"/>
</dbReference>
<dbReference type="SUPFAM" id="SSF58104">
    <property type="entry name" value="Methyl-accepting chemotaxis protein (MCP) signaling domain"/>
    <property type="match status" value="1"/>
</dbReference>
<dbReference type="Gene3D" id="1.10.287.950">
    <property type="entry name" value="Methyl-accepting chemotaxis protein"/>
    <property type="match status" value="1"/>
</dbReference>
<dbReference type="PROSITE" id="PS50112">
    <property type="entry name" value="PAS"/>
    <property type="match status" value="1"/>
</dbReference>
<keyword evidence="6" id="KW-1133">Transmembrane helix</keyword>
<feature type="domain" description="PAS" evidence="8">
    <location>
        <begin position="15"/>
        <end position="44"/>
    </location>
</feature>
<organism evidence="11 12">
    <name type="scientific">Vibrio ulleungensis</name>
    <dbReference type="NCBI Taxonomy" id="2807619"/>
    <lineage>
        <taxon>Bacteria</taxon>
        <taxon>Pseudomonadati</taxon>
        <taxon>Pseudomonadota</taxon>
        <taxon>Gammaproteobacteria</taxon>
        <taxon>Vibrionales</taxon>
        <taxon>Vibrionaceae</taxon>
        <taxon>Vibrio</taxon>
    </lineage>
</organism>
<sequence length="535" mass="58628">MEHKERKFGENATLVSVTDLDGVIQYCNRDFIEISGYSEDELIGANHNIVRHKDMPKAAFEDLWTTVKANKPWKGLVKNRCKNGDFYWVDAYVTPVFENGNKIGYQSIRSCPNRKQITDAESLYATLNSDLQKKIPKPNVLLTLSLAAKTNIMVGLLFLSILLMEWSSGALLNFDAAHIAANLWIAGIMALLLYVINVDVIKRVNRLTKIIRRISAGDLTEKIEIIKQDEIGETVMSAKMLQGRLKAVIGRFSESSQDLIQATNVLSTASTTTKDSMDVQHVETELVATAMNEMSATVNEIAQNTSRTSELAASANSATDSGKTVVLSTRDTIVELSESLSNIAASINELASECQQIRDITDSISGISDQTNLLALNAAIEAARAGEHGRGFAVVADEVRGLSSRTQQSTVEISTMIDRLQRRSTLAVEAVDAGLEKVSFSVEQIQHTEDVFTDIANSVADVNDMNMQIATAAEEQSSVAEEMNQNVTSISTHSYKTMDNVGSLENEIATLTKMSESLKLQLNQYNLGDTVSVSR</sequence>
<keyword evidence="2" id="KW-1003">Cell membrane</keyword>
<keyword evidence="6" id="KW-0472">Membrane</keyword>
<dbReference type="Pfam" id="PF00015">
    <property type="entry name" value="MCPsignal"/>
    <property type="match status" value="1"/>
</dbReference>
<feature type="domain" description="Methyl-accepting transducer" evidence="7">
    <location>
        <begin position="255"/>
        <end position="491"/>
    </location>
</feature>
<dbReference type="CDD" id="cd00130">
    <property type="entry name" value="PAS"/>
    <property type="match status" value="1"/>
</dbReference>
<comment type="caution">
    <text evidence="11">The sequence shown here is derived from an EMBL/GenBank/DDBJ whole genome shotgun (WGS) entry which is preliminary data.</text>
</comment>
<dbReference type="PROSITE" id="PS50192">
    <property type="entry name" value="T_SNARE"/>
    <property type="match status" value="1"/>
</dbReference>
<dbReference type="CDD" id="cd11386">
    <property type="entry name" value="MCP_signal"/>
    <property type="match status" value="1"/>
</dbReference>
<dbReference type="RefSeq" id="WP_205158193.1">
    <property type="nucleotide sequence ID" value="NZ_JAFEUM010000003.1"/>
</dbReference>
<evidence type="ECO:0000256" key="6">
    <source>
        <dbReference type="SAM" id="Phobius"/>
    </source>
</evidence>
<dbReference type="SMART" id="SM00283">
    <property type="entry name" value="MA"/>
    <property type="match status" value="1"/>
</dbReference>
<gene>
    <name evidence="11" type="ORF">JQC93_09405</name>
</gene>
<proteinExistence type="inferred from homology"/>
<comment type="subcellular location">
    <subcellularLocation>
        <location evidence="1">Cell inner membrane</location>
        <topology evidence="1">Multi-pass membrane protein</topology>
    </subcellularLocation>
</comment>
<keyword evidence="6" id="KW-0812">Transmembrane</keyword>
<feature type="domain" description="HAMP" evidence="10">
    <location>
        <begin position="198"/>
        <end position="250"/>
    </location>
</feature>
<protein>
    <submittedName>
        <fullName evidence="11">Methyl-accepting chemotaxis protein</fullName>
    </submittedName>
</protein>
<evidence type="ECO:0000256" key="3">
    <source>
        <dbReference type="ARBA" id="ARBA00023224"/>
    </source>
</evidence>
<feature type="transmembrane region" description="Helical" evidence="6">
    <location>
        <begin position="176"/>
        <end position="196"/>
    </location>
</feature>
<dbReference type="InterPro" id="IPR013655">
    <property type="entry name" value="PAS_fold_3"/>
</dbReference>
<dbReference type="InterPro" id="IPR000014">
    <property type="entry name" value="PAS"/>
</dbReference>
<keyword evidence="3 5" id="KW-0807">Transducer</keyword>